<feature type="signal peptide" evidence="2">
    <location>
        <begin position="1"/>
        <end position="20"/>
    </location>
</feature>
<comment type="caution">
    <text evidence="3">The sequence shown here is derived from an EMBL/GenBank/DDBJ whole genome shotgun (WGS) entry which is preliminary data.</text>
</comment>
<evidence type="ECO:0000313" key="3">
    <source>
        <dbReference type="EMBL" id="MBR9653175.1"/>
    </source>
</evidence>
<name>A0ABS5HW03_9RHOB</name>
<feature type="chain" id="PRO_5045246517" evidence="2">
    <location>
        <begin position="21"/>
        <end position="95"/>
    </location>
</feature>
<sequence length="95" mass="9753">MKKTALGILIALGVATPLMASHANPWADDDDIVNAQYHDENQEQSIDTLGEDEQLGLMVQDVNSQAGGGLGGAEPEDGTGYKGGDANGNGQGGRD</sequence>
<evidence type="ECO:0000313" key="4">
    <source>
        <dbReference type="Proteomes" id="UP001195941"/>
    </source>
</evidence>
<protein>
    <submittedName>
        <fullName evidence="3">Uncharacterized protein</fullName>
    </submittedName>
</protein>
<keyword evidence="2" id="KW-0732">Signal</keyword>
<proteinExistence type="predicted"/>
<dbReference type="RefSeq" id="WP_212702798.1">
    <property type="nucleotide sequence ID" value="NZ_JADMKU010000024.1"/>
</dbReference>
<organism evidence="3 4">
    <name type="scientific">Thalassovita aquimarina</name>
    <dbReference type="NCBI Taxonomy" id="2785917"/>
    <lineage>
        <taxon>Bacteria</taxon>
        <taxon>Pseudomonadati</taxon>
        <taxon>Pseudomonadota</taxon>
        <taxon>Alphaproteobacteria</taxon>
        <taxon>Rhodobacterales</taxon>
        <taxon>Roseobacteraceae</taxon>
        <taxon>Thalassovita</taxon>
    </lineage>
</organism>
<dbReference type="Proteomes" id="UP001195941">
    <property type="component" value="Unassembled WGS sequence"/>
</dbReference>
<keyword evidence="4" id="KW-1185">Reference proteome</keyword>
<gene>
    <name evidence="3" type="ORF">IT775_18815</name>
</gene>
<evidence type="ECO:0000256" key="2">
    <source>
        <dbReference type="SAM" id="SignalP"/>
    </source>
</evidence>
<accession>A0ABS5HW03</accession>
<feature type="compositionally biased region" description="Gly residues" evidence="1">
    <location>
        <begin position="80"/>
        <end position="95"/>
    </location>
</feature>
<evidence type="ECO:0000256" key="1">
    <source>
        <dbReference type="SAM" id="MobiDB-lite"/>
    </source>
</evidence>
<dbReference type="EMBL" id="JADMKU010000024">
    <property type="protein sequence ID" value="MBR9653175.1"/>
    <property type="molecule type" value="Genomic_DNA"/>
</dbReference>
<feature type="region of interest" description="Disordered" evidence="1">
    <location>
        <begin position="61"/>
        <end position="95"/>
    </location>
</feature>
<reference evidence="3 4" key="1">
    <citation type="journal article" date="2021" name="Arch. Microbiol.">
        <title>Thalassobius aquimarinus sp. nov., isolated from the Sea of Japan seashore.</title>
        <authorList>
            <person name="Kurilenko V.V."/>
            <person name="Romanenko L.A."/>
            <person name="Chernysheva N.Y."/>
            <person name="Velansky P.V."/>
            <person name="Tekutyeva L.A."/>
            <person name="Isaeva M.P."/>
            <person name="Mikhailov V.V."/>
        </authorList>
    </citation>
    <scope>NUCLEOTIDE SEQUENCE [LARGE SCALE GENOMIC DNA]</scope>
    <source>
        <strain evidence="3 4">KMM 8518</strain>
    </source>
</reference>